<dbReference type="OrthoDB" id="3744526at2759"/>
<organism evidence="1 2">
    <name type="scientific">Clonostachys rhizophaga</name>
    <dbReference type="NCBI Taxonomy" id="160324"/>
    <lineage>
        <taxon>Eukaryota</taxon>
        <taxon>Fungi</taxon>
        <taxon>Dikarya</taxon>
        <taxon>Ascomycota</taxon>
        <taxon>Pezizomycotina</taxon>
        <taxon>Sordariomycetes</taxon>
        <taxon>Hypocreomycetidae</taxon>
        <taxon>Hypocreales</taxon>
        <taxon>Bionectriaceae</taxon>
        <taxon>Clonostachys</taxon>
    </lineage>
</organism>
<proteinExistence type="predicted"/>
<sequence>MSSQYNKPRIVRWSLRVPPAEGDKIHIWMRLDRRPKKFINRRGVRYDGLNDLIRTMGGKHKDIVIGNYKQGFYAYGLFFKDHTWQLRNNGNGAQLLVGCIPYERVQDKATRRTMEKRDYIGVVKNNDWTIEEIESLARAEIAGKVYHHQRYNCETFALNLANKLKVE</sequence>
<comment type="caution">
    <text evidence="1">The sequence shown here is derived from an EMBL/GenBank/DDBJ whole genome shotgun (WGS) entry which is preliminary data.</text>
</comment>
<reference evidence="1" key="1">
    <citation type="submission" date="2021-10" db="EMBL/GenBank/DDBJ databases">
        <authorList>
            <person name="Piombo E."/>
        </authorList>
    </citation>
    <scope>NUCLEOTIDE SEQUENCE</scope>
</reference>
<evidence type="ECO:0000313" key="1">
    <source>
        <dbReference type="EMBL" id="CAH0027829.1"/>
    </source>
</evidence>
<dbReference type="AlphaFoldDB" id="A0A9N9VQZ9"/>
<keyword evidence="2" id="KW-1185">Reference proteome</keyword>
<accession>A0A9N9VQZ9</accession>
<protein>
    <submittedName>
        <fullName evidence="1">Uncharacterized protein</fullName>
    </submittedName>
</protein>
<dbReference type="Proteomes" id="UP000696573">
    <property type="component" value="Unassembled WGS sequence"/>
</dbReference>
<gene>
    <name evidence="1" type="ORF">CRHIZ90672A_00001797</name>
</gene>
<evidence type="ECO:0000313" key="2">
    <source>
        <dbReference type="Proteomes" id="UP000696573"/>
    </source>
</evidence>
<name>A0A9N9VQZ9_9HYPO</name>
<dbReference type="EMBL" id="CABFNQ020000730">
    <property type="protein sequence ID" value="CAH0027829.1"/>
    <property type="molecule type" value="Genomic_DNA"/>
</dbReference>